<dbReference type="InterPro" id="IPR003591">
    <property type="entry name" value="Leu-rich_rpt_typical-subtyp"/>
</dbReference>
<dbReference type="PANTHER" id="PTHR48063:SF48">
    <property type="entry name" value="LRR RECEPTOR-LIKE SERINE_THREONINE-PROTEIN KINASE FLS2"/>
    <property type="match status" value="1"/>
</dbReference>
<name>A0A8J5YBT1_9ROSI</name>
<keyword evidence="5 12" id="KW-0812">Transmembrane</keyword>
<dbReference type="InterPro" id="IPR013210">
    <property type="entry name" value="LRR_N_plant-typ"/>
</dbReference>
<comment type="similarity">
    <text evidence="2">Belongs to the RLP family.</text>
</comment>
<keyword evidence="11" id="KW-0325">Glycoprotein</keyword>
<keyword evidence="6 13" id="KW-0732">Signal</keyword>
<dbReference type="SMART" id="SM00365">
    <property type="entry name" value="LRR_SD22"/>
    <property type="match status" value="7"/>
</dbReference>
<feature type="signal peptide" evidence="13">
    <location>
        <begin position="1"/>
        <end position="23"/>
    </location>
</feature>
<dbReference type="InterPro" id="IPR001611">
    <property type="entry name" value="Leu-rich_rpt"/>
</dbReference>
<evidence type="ECO:0000256" key="9">
    <source>
        <dbReference type="ARBA" id="ARBA00023136"/>
    </source>
</evidence>
<evidence type="ECO:0000259" key="14">
    <source>
        <dbReference type="Pfam" id="PF08263"/>
    </source>
</evidence>
<protein>
    <recommendedName>
        <fullName evidence="14">Leucine-rich repeat-containing N-terminal plant-type domain-containing protein</fullName>
    </recommendedName>
</protein>
<dbReference type="Pfam" id="PF00560">
    <property type="entry name" value="LRR_1"/>
    <property type="match status" value="13"/>
</dbReference>
<dbReference type="Pfam" id="PF08263">
    <property type="entry name" value="LRRNT_2"/>
    <property type="match status" value="1"/>
</dbReference>
<dbReference type="FunFam" id="3.80.10.10:FF:000383">
    <property type="entry name" value="Leucine-rich repeat receptor protein kinase EMS1"/>
    <property type="match status" value="1"/>
</dbReference>
<gene>
    <name evidence="15" type="ORF">CXB51_020618</name>
</gene>
<keyword evidence="4" id="KW-0433">Leucine-rich repeat</keyword>
<dbReference type="AlphaFoldDB" id="A0A8J5YBT1"/>
<dbReference type="InterPro" id="IPR032675">
    <property type="entry name" value="LRR_dom_sf"/>
</dbReference>
<reference evidence="15 16" key="1">
    <citation type="journal article" date="2021" name="bioRxiv">
        <title>The Gossypium anomalum genome as a resource for cotton improvement and evolutionary analysis of hybrid incompatibility.</title>
        <authorList>
            <person name="Grover C.E."/>
            <person name="Yuan D."/>
            <person name="Arick M.A."/>
            <person name="Miller E.R."/>
            <person name="Hu G."/>
            <person name="Peterson D.G."/>
            <person name="Wendel J.F."/>
            <person name="Udall J.A."/>
        </authorList>
    </citation>
    <scope>NUCLEOTIDE SEQUENCE [LARGE SCALE GENOMIC DNA]</scope>
    <source>
        <strain evidence="15">JFW-Udall</strain>
        <tissue evidence="15">Leaf</tissue>
    </source>
</reference>
<keyword evidence="10" id="KW-0675">Receptor</keyword>
<evidence type="ECO:0000256" key="6">
    <source>
        <dbReference type="ARBA" id="ARBA00022729"/>
    </source>
</evidence>
<evidence type="ECO:0000256" key="13">
    <source>
        <dbReference type="SAM" id="SignalP"/>
    </source>
</evidence>
<feature type="chain" id="PRO_5035151121" description="Leucine-rich repeat-containing N-terminal plant-type domain-containing protein" evidence="13">
    <location>
        <begin position="24"/>
        <end position="1015"/>
    </location>
</feature>
<dbReference type="SUPFAM" id="SSF52058">
    <property type="entry name" value="L domain-like"/>
    <property type="match status" value="2"/>
</dbReference>
<dbReference type="OrthoDB" id="976941at2759"/>
<evidence type="ECO:0000256" key="2">
    <source>
        <dbReference type="ARBA" id="ARBA00009592"/>
    </source>
</evidence>
<dbReference type="EMBL" id="JAHUZN010000008">
    <property type="protein sequence ID" value="KAG8487091.1"/>
    <property type="molecule type" value="Genomic_DNA"/>
</dbReference>
<dbReference type="InterPro" id="IPR046956">
    <property type="entry name" value="RLP23-like"/>
</dbReference>
<evidence type="ECO:0000256" key="4">
    <source>
        <dbReference type="ARBA" id="ARBA00022614"/>
    </source>
</evidence>
<evidence type="ECO:0000256" key="5">
    <source>
        <dbReference type="ARBA" id="ARBA00022692"/>
    </source>
</evidence>
<dbReference type="Proteomes" id="UP000701853">
    <property type="component" value="Chromosome 8"/>
</dbReference>
<dbReference type="Pfam" id="PF13855">
    <property type="entry name" value="LRR_8"/>
    <property type="match status" value="2"/>
</dbReference>
<dbReference type="FunFam" id="3.80.10.10:FF:000213">
    <property type="entry name" value="Tyrosine-sulfated glycopeptide receptor 1"/>
    <property type="match status" value="1"/>
</dbReference>
<feature type="transmembrane region" description="Helical" evidence="12">
    <location>
        <begin position="960"/>
        <end position="983"/>
    </location>
</feature>
<evidence type="ECO:0000313" key="15">
    <source>
        <dbReference type="EMBL" id="KAG8487091.1"/>
    </source>
</evidence>
<evidence type="ECO:0000256" key="10">
    <source>
        <dbReference type="ARBA" id="ARBA00023170"/>
    </source>
</evidence>
<evidence type="ECO:0000256" key="7">
    <source>
        <dbReference type="ARBA" id="ARBA00022737"/>
    </source>
</evidence>
<comment type="subcellular location">
    <subcellularLocation>
        <location evidence="1">Cell membrane</location>
        <topology evidence="1">Single-pass type I membrane protein</topology>
    </subcellularLocation>
</comment>
<evidence type="ECO:0000256" key="11">
    <source>
        <dbReference type="ARBA" id="ARBA00023180"/>
    </source>
</evidence>
<dbReference type="SMART" id="SM00369">
    <property type="entry name" value="LRR_TYP"/>
    <property type="match status" value="10"/>
</dbReference>
<dbReference type="SUPFAM" id="SSF52047">
    <property type="entry name" value="RNI-like"/>
    <property type="match status" value="1"/>
</dbReference>
<keyword evidence="7" id="KW-0677">Repeat</keyword>
<evidence type="ECO:0000256" key="3">
    <source>
        <dbReference type="ARBA" id="ARBA00022475"/>
    </source>
</evidence>
<evidence type="ECO:0000256" key="8">
    <source>
        <dbReference type="ARBA" id="ARBA00022989"/>
    </source>
</evidence>
<accession>A0A8J5YBT1</accession>
<dbReference type="Gene3D" id="3.80.10.10">
    <property type="entry name" value="Ribonuclease Inhibitor"/>
    <property type="match status" value="4"/>
</dbReference>
<dbReference type="GO" id="GO:0005886">
    <property type="term" value="C:plasma membrane"/>
    <property type="evidence" value="ECO:0007669"/>
    <property type="project" value="UniProtKB-SubCell"/>
</dbReference>
<organism evidence="15 16">
    <name type="scientific">Gossypium anomalum</name>
    <dbReference type="NCBI Taxonomy" id="47600"/>
    <lineage>
        <taxon>Eukaryota</taxon>
        <taxon>Viridiplantae</taxon>
        <taxon>Streptophyta</taxon>
        <taxon>Embryophyta</taxon>
        <taxon>Tracheophyta</taxon>
        <taxon>Spermatophyta</taxon>
        <taxon>Magnoliopsida</taxon>
        <taxon>eudicotyledons</taxon>
        <taxon>Gunneridae</taxon>
        <taxon>Pentapetalae</taxon>
        <taxon>rosids</taxon>
        <taxon>malvids</taxon>
        <taxon>Malvales</taxon>
        <taxon>Malvaceae</taxon>
        <taxon>Malvoideae</taxon>
        <taxon>Gossypium</taxon>
    </lineage>
</organism>
<evidence type="ECO:0000256" key="1">
    <source>
        <dbReference type="ARBA" id="ARBA00004251"/>
    </source>
</evidence>
<dbReference type="FunFam" id="3.80.10.10:FF:000095">
    <property type="entry name" value="LRR receptor-like serine/threonine-protein kinase GSO1"/>
    <property type="match status" value="1"/>
</dbReference>
<evidence type="ECO:0000256" key="12">
    <source>
        <dbReference type="SAM" id="Phobius"/>
    </source>
</evidence>
<evidence type="ECO:0000313" key="16">
    <source>
        <dbReference type="Proteomes" id="UP000701853"/>
    </source>
</evidence>
<sequence length="1015" mass="112746">MRGFTLFFMAFITIFAPTGITFCEGNPRVVCIESERQALLNFKQDITDRSNRLSSWSKNGEDCCKWLGVYCDNITGHVYKLDLKPPSSPPVYASDAEFGVYWRSILRGKINPSLLSLNHLVHLDLSHNNFGGTLIPSFLGSLESLTFLDLSDAHFGGVIPHQLRNLSKLQHLNLGGNSNKLFEAKNLQWLSGFSSLEFLDLSQVDLSKAIDWLQVTSKLPSLKELHLSACSLDNDPSSTMINYSSLSVLDLSNNYLSLSVPVWIFSLHSLVSIDLSGNAFEGVIPSSFQNISSLKSLYLSTNSFNSSLPVWLFSLNHLEFLSLSSNLLQGKIPDSIGNLSSIKTLDLSANQLEGTLPISLENLSNLRKLDFSNNKLRQDISETLKILFICCSDKLESLNLANNNLSGHLTDQLGHFKSLSYLILSQNSISGLIPVSLGNLSSLQYIDVSDNQLDGNLPEHLENPMNLEFMNIAYNLLEGAVSEGFFSSLKGLRVFKASQNKLKFEANSNWIPPFQCQTIELSYWFLGPKFPTWIQFQNDLSTLDISSAGIADVVPSWFWNFTSKMVSLNISHNQLEGEIPFLSVHKLVDLRSNRFSGPLPRILPDVATLFFSNNSFSGSLSSFLCDYKLGEPKLFLLQLETNLLSGEIPDCWLPWQSIRVLNMGNNNLTGKIPDSLGYLGFMFLNLRNNKLTGELPLTLQNNSDLFMLDIGENQFNGNIPKWIGKTFPSLVILSLRSNSFNGHIPDELCELSSLQILDLGVNNLSGEIPTCFQNLTAMATMPNDTDAVIDYFVDGEFIRNELLVMKGRVREYSTILSLVTTMDLSNNNLIGNIPKALTNLAGLQSLNLSGNSLRGNIPFHIGDIKMLESLDVSRNHLSGSIPESLSNLNFLSHLNLSYNDLRGRIPSSTQLQSFDKFSYIGNQLCGPPVNGNCSKKAETPQNVVNGSHGNEESEGWLEKYMIYVSVAVGFLVGFWGVIGPLFLSESWALAYFAKVEAIRGKLSSWRTLVCTKCRV</sequence>
<keyword evidence="3" id="KW-1003">Cell membrane</keyword>
<keyword evidence="9 12" id="KW-0472">Membrane</keyword>
<keyword evidence="16" id="KW-1185">Reference proteome</keyword>
<keyword evidence="8 12" id="KW-1133">Transmembrane helix</keyword>
<comment type="caution">
    <text evidence="15">The sequence shown here is derived from an EMBL/GenBank/DDBJ whole genome shotgun (WGS) entry which is preliminary data.</text>
</comment>
<proteinExistence type="inferred from homology"/>
<dbReference type="PANTHER" id="PTHR48063">
    <property type="entry name" value="LRR RECEPTOR-LIKE KINASE"/>
    <property type="match status" value="1"/>
</dbReference>
<feature type="domain" description="Leucine-rich repeat-containing N-terminal plant-type" evidence="14">
    <location>
        <begin position="33"/>
        <end position="72"/>
    </location>
</feature>